<gene>
    <name evidence="3" type="ORF">PAXRUDRAFT_829423</name>
</gene>
<accession>A0A0D0DUW0</accession>
<evidence type="ECO:0000313" key="3">
    <source>
        <dbReference type="EMBL" id="KIK93016.1"/>
    </source>
</evidence>
<dbReference type="STRING" id="930991.A0A0D0DUW0"/>
<dbReference type="GO" id="GO:0016226">
    <property type="term" value="P:iron-sulfur cluster assembly"/>
    <property type="evidence" value="ECO:0007669"/>
    <property type="project" value="InterPro"/>
</dbReference>
<dbReference type="InterPro" id="IPR051522">
    <property type="entry name" value="ISC_assembly_LYR"/>
</dbReference>
<proteinExistence type="inferred from homology"/>
<evidence type="ECO:0000259" key="2">
    <source>
        <dbReference type="Pfam" id="PF05347"/>
    </source>
</evidence>
<protein>
    <recommendedName>
        <fullName evidence="2">Complex 1 LYR protein domain-containing protein</fullName>
    </recommendedName>
</protein>
<reference evidence="4" key="2">
    <citation type="submission" date="2015-01" db="EMBL/GenBank/DDBJ databases">
        <title>Evolutionary Origins and Diversification of the Mycorrhizal Mutualists.</title>
        <authorList>
            <consortium name="DOE Joint Genome Institute"/>
            <consortium name="Mycorrhizal Genomics Consortium"/>
            <person name="Kohler A."/>
            <person name="Kuo A."/>
            <person name="Nagy L.G."/>
            <person name="Floudas D."/>
            <person name="Copeland A."/>
            <person name="Barry K.W."/>
            <person name="Cichocki N."/>
            <person name="Veneault-Fourrey C."/>
            <person name="LaButti K."/>
            <person name="Lindquist E.A."/>
            <person name="Lipzen A."/>
            <person name="Lundell T."/>
            <person name="Morin E."/>
            <person name="Murat C."/>
            <person name="Riley R."/>
            <person name="Ohm R."/>
            <person name="Sun H."/>
            <person name="Tunlid A."/>
            <person name="Henrissat B."/>
            <person name="Grigoriev I.V."/>
            <person name="Hibbett D.S."/>
            <person name="Martin F."/>
        </authorList>
    </citation>
    <scope>NUCLEOTIDE SEQUENCE [LARGE SCALE GENOMIC DNA]</scope>
    <source>
        <strain evidence="4">Ve08.2h10</strain>
    </source>
</reference>
<dbReference type="Pfam" id="PF05347">
    <property type="entry name" value="Complex1_LYR"/>
    <property type="match status" value="1"/>
</dbReference>
<dbReference type="GO" id="GO:1990221">
    <property type="term" value="C:L-cysteine desulfurase complex"/>
    <property type="evidence" value="ECO:0007669"/>
    <property type="project" value="TreeGrafter"/>
</dbReference>
<evidence type="ECO:0000313" key="4">
    <source>
        <dbReference type="Proteomes" id="UP000054538"/>
    </source>
</evidence>
<dbReference type="PANTHER" id="PTHR13166">
    <property type="entry name" value="PROTEIN C6ORF149"/>
    <property type="match status" value="1"/>
</dbReference>
<dbReference type="PANTHER" id="PTHR13166:SF7">
    <property type="entry name" value="LYR MOTIF-CONTAINING PROTEIN 4"/>
    <property type="match status" value="1"/>
</dbReference>
<dbReference type="HOGENOM" id="CLU_120076_2_1_1"/>
<comment type="similarity">
    <text evidence="1">Belongs to the complex I LYR family.</text>
</comment>
<dbReference type="GO" id="GO:0005739">
    <property type="term" value="C:mitochondrion"/>
    <property type="evidence" value="ECO:0007669"/>
    <property type="project" value="TreeGrafter"/>
</dbReference>
<dbReference type="AlphaFoldDB" id="A0A0D0DUW0"/>
<evidence type="ECO:0000256" key="1">
    <source>
        <dbReference type="ARBA" id="ARBA00009508"/>
    </source>
</evidence>
<keyword evidence="4" id="KW-1185">Reference proteome</keyword>
<dbReference type="Proteomes" id="UP000054538">
    <property type="component" value="Unassembled WGS sequence"/>
</dbReference>
<name>A0A0D0DUW0_9AGAM</name>
<feature type="domain" description="Complex 1 LYR protein" evidence="2">
    <location>
        <begin position="9"/>
        <end position="65"/>
    </location>
</feature>
<dbReference type="InterPro" id="IPR045297">
    <property type="entry name" value="Complex1_LYR_LYRM4"/>
</dbReference>
<dbReference type="InParanoid" id="A0A0D0DUW0"/>
<dbReference type="OrthoDB" id="275715at2759"/>
<sequence>MATTPSPRAIISLYSSTLRTARSFSSYNFRNYFLQRAREDFRNMQAEKDPVRLSLAYNEAVKELTVLRRSAVINQLYGGSRLAVEVQNDVRTRGDT</sequence>
<dbReference type="EMBL" id="KN825222">
    <property type="protein sequence ID" value="KIK93016.1"/>
    <property type="molecule type" value="Genomic_DNA"/>
</dbReference>
<dbReference type="FunCoup" id="A0A0D0DUW0">
    <property type="interactions" value="151"/>
</dbReference>
<dbReference type="InterPro" id="IPR008011">
    <property type="entry name" value="Complex1_LYR_dom"/>
</dbReference>
<reference evidence="3 4" key="1">
    <citation type="submission" date="2014-04" db="EMBL/GenBank/DDBJ databases">
        <authorList>
            <consortium name="DOE Joint Genome Institute"/>
            <person name="Kuo A."/>
            <person name="Kohler A."/>
            <person name="Jargeat P."/>
            <person name="Nagy L.G."/>
            <person name="Floudas D."/>
            <person name="Copeland A."/>
            <person name="Barry K.W."/>
            <person name="Cichocki N."/>
            <person name="Veneault-Fourrey C."/>
            <person name="LaButti K."/>
            <person name="Lindquist E.A."/>
            <person name="Lipzen A."/>
            <person name="Lundell T."/>
            <person name="Morin E."/>
            <person name="Murat C."/>
            <person name="Sun H."/>
            <person name="Tunlid A."/>
            <person name="Henrissat B."/>
            <person name="Grigoriev I.V."/>
            <person name="Hibbett D.S."/>
            <person name="Martin F."/>
            <person name="Nordberg H.P."/>
            <person name="Cantor M.N."/>
            <person name="Hua S.X."/>
        </authorList>
    </citation>
    <scope>NUCLEOTIDE SEQUENCE [LARGE SCALE GENOMIC DNA]</scope>
    <source>
        <strain evidence="3 4">Ve08.2h10</strain>
    </source>
</reference>
<organism evidence="3 4">
    <name type="scientific">Paxillus rubicundulus Ve08.2h10</name>
    <dbReference type="NCBI Taxonomy" id="930991"/>
    <lineage>
        <taxon>Eukaryota</taxon>
        <taxon>Fungi</taxon>
        <taxon>Dikarya</taxon>
        <taxon>Basidiomycota</taxon>
        <taxon>Agaricomycotina</taxon>
        <taxon>Agaricomycetes</taxon>
        <taxon>Agaricomycetidae</taxon>
        <taxon>Boletales</taxon>
        <taxon>Paxilineae</taxon>
        <taxon>Paxillaceae</taxon>
        <taxon>Paxillus</taxon>
    </lineage>
</organism>
<dbReference type="CDD" id="cd20264">
    <property type="entry name" value="Complex1_LYR_LYRM4"/>
    <property type="match status" value="1"/>
</dbReference>